<dbReference type="SUPFAM" id="SSF56784">
    <property type="entry name" value="HAD-like"/>
    <property type="match status" value="1"/>
</dbReference>
<sequence>MRTLPPVGLLLDVDGPLASPQTRAVPDGILHTLVELTDRGIPVVFNTGRSAQFVLHQLLAALREAGLSPTARVHAVCEKGAVWFSAAHLPDGPLPEVTPAGSVPEWIRPDDGMRVRADLAERLAQQIRETHGESMFFDDTKLAMVSAEMTVGLALEDYRPAQAEFEEFAQAALAQAGLSTAFQVDSTIISSDIEHVRSGKDLGAERAWELLSADGEMPVRWITCGDSRTDYAMAEWLHARGASVTHVDVRPGDGVPETAYPVLTPADLATEGFGREDAIHEEAGQALLEQTLSRITGSMTRR</sequence>
<evidence type="ECO:0000313" key="1">
    <source>
        <dbReference type="EMBL" id="SFV23425.1"/>
    </source>
</evidence>
<organism evidence="1 2">
    <name type="scientific">Micrococcus terreus</name>
    <dbReference type="NCBI Taxonomy" id="574650"/>
    <lineage>
        <taxon>Bacteria</taxon>
        <taxon>Bacillati</taxon>
        <taxon>Actinomycetota</taxon>
        <taxon>Actinomycetes</taxon>
        <taxon>Micrococcales</taxon>
        <taxon>Micrococcaceae</taxon>
        <taxon>Micrococcus</taxon>
    </lineage>
</organism>
<dbReference type="InterPro" id="IPR036412">
    <property type="entry name" value="HAD-like_sf"/>
</dbReference>
<dbReference type="EMBL" id="FPCG01000007">
    <property type="protein sequence ID" value="SFV23425.1"/>
    <property type="molecule type" value="Genomic_DNA"/>
</dbReference>
<dbReference type="Gene3D" id="3.90.1070.10">
    <property type="match status" value="1"/>
</dbReference>
<dbReference type="Gene3D" id="3.40.50.1000">
    <property type="entry name" value="HAD superfamily/HAD-like"/>
    <property type="match status" value="1"/>
</dbReference>
<reference evidence="1 2" key="1">
    <citation type="submission" date="2016-10" db="EMBL/GenBank/DDBJ databases">
        <authorList>
            <person name="de Groot N.N."/>
        </authorList>
    </citation>
    <scope>NUCLEOTIDE SEQUENCE [LARGE SCALE GENOMIC DNA]</scope>
    <source>
        <strain evidence="1 2">CGMCC 1.7054</strain>
    </source>
</reference>
<protein>
    <submittedName>
        <fullName evidence="1">Hydroxymethylpyrimidine pyrophosphatase</fullName>
    </submittedName>
</protein>
<dbReference type="AlphaFoldDB" id="A0A1I7MNC9"/>
<dbReference type="RefSeq" id="WP_091697688.1">
    <property type="nucleotide sequence ID" value="NZ_FPCG01000007.1"/>
</dbReference>
<gene>
    <name evidence="1" type="ORF">SAMN04487966_10779</name>
</gene>
<name>A0A1I7MNC9_9MICC</name>
<dbReference type="STRING" id="574650.SAMN04487966_10779"/>
<dbReference type="InterPro" id="IPR023214">
    <property type="entry name" value="HAD_sf"/>
</dbReference>
<evidence type="ECO:0000313" key="2">
    <source>
        <dbReference type="Proteomes" id="UP000198881"/>
    </source>
</evidence>
<accession>A0A1I7MNC9</accession>
<dbReference type="OrthoDB" id="4925391at2"/>
<proteinExistence type="predicted"/>
<keyword evidence="2" id="KW-1185">Reference proteome</keyword>
<dbReference type="Proteomes" id="UP000198881">
    <property type="component" value="Unassembled WGS sequence"/>
</dbReference>